<gene>
    <name evidence="2" type="ORF">KDA27_03800</name>
</gene>
<reference evidence="2" key="2">
    <citation type="journal article" date="2021" name="Microbiome">
        <title>Successional dynamics and alternative stable states in a saline activated sludge microbial community over 9 years.</title>
        <authorList>
            <person name="Wang Y."/>
            <person name="Ye J."/>
            <person name="Ju F."/>
            <person name="Liu L."/>
            <person name="Boyd J.A."/>
            <person name="Deng Y."/>
            <person name="Parks D.H."/>
            <person name="Jiang X."/>
            <person name="Yin X."/>
            <person name="Woodcroft B.J."/>
            <person name="Tyson G.W."/>
            <person name="Hugenholtz P."/>
            <person name="Polz M.F."/>
            <person name="Zhang T."/>
        </authorList>
    </citation>
    <scope>NUCLEOTIDE SEQUENCE</scope>
    <source>
        <strain evidence="2">HKST-UBA02</strain>
    </source>
</reference>
<evidence type="ECO:0000256" key="1">
    <source>
        <dbReference type="SAM" id="SignalP"/>
    </source>
</evidence>
<comment type="caution">
    <text evidence="2">The sequence shown here is derived from an EMBL/GenBank/DDBJ whole genome shotgun (WGS) entry which is preliminary data.</text>
</comment>
<feature type="chain" id="PRO_5037913156" description="DUF3048 domain-containing protein" evidence="1">
    <location>
        <begin position="38"/>
        <end position="268"/>
    </location>
</feature>
<proteinExistence type="predicted"/>
<dbReference type="AlphaFoldDB" id="A0A956N9Y1"/>
<dbReference type="EMBL" id="JAGQHS010000011">
    <property type="protein sequence ID" value="MCA9754902.1"/>
    <property type="molecule type" value="Genomic_DNA"/>
</dbReference>
<evidence type="ECO:0000313" key="3">
    <source>
        <dbReference type="Proteomes" id="UP000739538"/>
    </source>
</evidence>
<sequence length="268" mass="29299">MRHPYRRPQRGRLERTGSRIALSVAFVASALALSACASSRAPIPAALPTHSVITVVGAPTDVDQFVGVVDARRQLPTFARILEPIDPAPVFIVGSGAMIHQYLPSDRRLESEAFPGDLFLAPGVQYVDLEDLEAFPQWIDLGVTVPEWAVTHDTILAHVLAETSHGASTRADFSVSHLVGIDAENELRRTQGQEGTILFRQITMDGSRSGQPVLETGILSDDGGIWVERVHSDQDGDIRSIEYFEGGLLISTRWIEPNPQGLTQHRNP</sequence>
<dbReference type="Proteomes" id="UP000739538">
    <property type="component" value="Unassembled WGS sequence"/>
</dbReference>
<protein>
    <recommendedName>
        <fullName evidence="4">DUF3048 domain-containing protein</fullName>
    </recommendedName>
</protein>
<accession>A0A956N9Y1</accession>
<organism evidence="2 3">
    <name type="scientific">Eiseniibacteriota bacterium</name>
    <dbReference type="NCBI Taxonomy" id="2212470"/>
    <lineage>
        <taxon>Bacteria</taxon>
        <taxon>Candidatus Eiseniibacteriota</taxon>
    </lineage>
</organism>
<evidence type="ECO:0000313" key="2">
    <source>
        <dbReference type="EMBL" id="MCA9754902.1"/>
    </source>
</evidence>
<feature type="signal peptide" evidence="1">
    <location>
        <begin position="1"/>
        <end position="37"/>
    </location>
</feature>
<name>A0A956N9Y1_UNCEI</name>
<keyword evidence="1" id="KW-0732">Signal</keyword>
<reference evidence="2" key="1">
    <citation type="submission" date="2020-04" db="EMBL/GenBank/DDBJ databases">
        <authorList>
            <person name="Zhang T."/>
        </authorList>
    </citation>
    <scope>NUCLEOTIDE SEQUENCE</scope>
    <source>
        <strain evidence="2">HKST-UBA02</strain>
    </source>
</reference>
<evidence type="ECO:0008006" key="4">
    <source>
        <dbReference type="Google" id="ProtNLM"/>
    </source>
</evidence>